<dbReference type="GO" id="GO:0004852">
    <property type="term" value="F:uroporphyrinogen-III synthase activity"/>
    <property type="evidence" value="ECO:0007669"/>
    <property type="project" value="UniProtKB-EC"/>
</dbReference>
<keyword evidence="4 9" id="KW-0456">Lyase</keyword>
<dbReference type="CDD" id="cd06578">
    <property type="entry name" value="HemD"/>
    <property type="match status" value="1"/>
</dbReference>
<evidence type="ECO:0000313" key="12">
    <source>
        <dbReference type="Proteomes" id="UP001589758"/>
    </source>
</evidence>
<organism evidence="11 12">
    <name type="scientific">Thorsellia kenyensis</name>
    <dbReference type="NCBI Taxonomy" id="1549888"/>
    <lineage>
        <taxon>Bacteria</taxon>
        <taxon>Pseudomonadati</taxon>
        <taxon>Pseudomonadota</taxon>
        <taxon>Gammaproteobacteria</taxon>
        <taxon>Enterobacterales</taxon>
        <taxon>Thorselliaceae</taxon>
        <taxon>Thorsellia</taxon>
    </lineage>
</organism>
<comment type="caution">
    <text evidence="11">The sequence shown here is derived from an EMBL/GenBank/DDBJ whole genome shotgun (WGS) entry which is preliminary data.</text>
</comment>
<evidence type="ECO:0000256" key="2">
    <source>
        <dbReference type="ARBA" id="ARBA00008133"/>
    </source>
</evidence>
<comment type="catalytic activity">
    <reaction evidence="8 9">
        <text>hydroxymethylbilane = uroporphyrinogen III + H2O</text>
        <dbReference type="Rhea" id="RHEA:18965"/>
        <dbReference type="ChEBI" id="CHEBI:15377"/>
        <dbReference type="ChEBI" id="CHEBI:57308"/>
        <dbReference type="ChEBI" id="CHEBI:57845"/>
        <dbReference type="EC" id="4.2.1.75"/>
    </reaction>
</comment>
<evidence type="ECO:0000256" key="6">
    <source>
        <dbReference type="ARBA" id="ARBA00037589"/>
    </source>
</evidence>
<dbReference type="InterPro" id="IPR036108">
    <property type="entry name" value="4pyrrol_syn_uPrphyn_synt_sf"/>
</dbReference>
<dbReference type="Gene3D" id="3.40.50.10090">
    <property type="match status" value="2"/>
</dbReference>
<proteinExistence type="inferred from homology"/>
<dbReference type="InterPro" id="IPR039793">
    <property type="entry name" value="UROS/Hem4"/>
</dbReference>
<evidence type="ECO:0000256" key="4">
    <source>
        <dbReference type="ARBA" id="ARBA00023239"/>
    </source>
</evidence>
<evidence type="ECO:0000313" key="11">
    <source>
        <dbReference type="EMBL" id="MFC0179108.1"/>
    </source>
</evidence>
<evidence type="ECO:0000256" key="7">
    <source>
        <dbReference type="ARBA" id="ARBA00040167"/>
    </source>
</evidence>
<dbReference type="EMBL" id="JBHLXE010000033">
    <property type="protein sequence ID" value="MFC0179108.1"/>
    <property type="molecule type" value="Genomic_DNA"/>
</dbReference>
<keyword evidence="5 9" id="KW-0627">Porphyrin biosynthesis</keyword>
<protein>
    <recommendedName>
        <fullName evidence="7 9">Uroporphyrinogen-III synthase</fullName>
        <ecNumber evidence="3 9">4.2.1.75</ecNumber>
    </recommendedName>
</protein>
<dbReference type="Proteomes" id="UP001589758">
    <property type="component" value="Unassembled WGS sequence"/>
</dbReference>
<evidence type="ECO:0000259" key="10">
    <source>
        <dbReference type="Pfam" id="PF02602"/>
    </source>
</evidence>
<dbReference type="EC" id="4.2.1.75" evidence="3 9"/>
<dbReference type="Pfam" id="PF02602">
    <property type="entry name" value="HEM4"/>
    <property type="match status" value="1"/>
</dbReference>
<dbReference type="InterPro" id="IPR003754">
    <property type="entry name" value="4pyrrol_synth_uPrphyn_synth"/>
</dbReference>
<gene>
    <name evidence="11" type="ORF">ACFFIT_03185</name>
</gene>
<name>A0ABV6C816_9GAMM</name>
<feature type="domain" description="Tetrapyrrole biosynthesis uroporphyrinogen III synthase" evidence="10">
    <location>
        <begin position="19"/>
        <end position="260"/>
    </location>
</feature>
<reference evidence="11 12" key="1">
    <citation type="submission" date="2024-09" db="EMBL/GenBank/DDBJ databases">
        <authorList>
            <person name="Sun Q."/>
            <person name="Mori K."/>
        </authorList>
    </citation>
    <scope>NUCLEOTIDE SEQUENCE [LARGE SCALE GENOMIC DNA]</scope>
    <source>
        <strain evidence="11 12">CCM 8545</strain>
    </source>
</reference>
<evidence type="ECO:0000256" key="5">
    <source>
        <dbReference type="ARBA" id="ARBA00023244"/>
    </source>
</evidence>
<comment type="function">
    <text evidence="6 9">Catalyzes cyclization of the linear tetrapyrrole, hydroxymethylbilane, to the macrocyclic uroporphyrinogen III.</text>
</comment>
<evidence type="ECO:0000256" key="3">
    <source>
        <dbReference type="ARBA" id="ARBA00013109"/>
    </source>
</evidence>
<keyword evidence="12" id="KW-1185">Reference proteome</keyword>
<dbReference type="SUPFAM" id="SSF69618">
    <property type="entry name" value="HemD-like"/>
    <property type="match status" value="1"/>
</dbReference>
<comment type="similarity">
    <text evidence="2 9">Belongs to the uroporphyrinogen-III synthase family.</text>
</comment>
<sequence length="273" mass="30789">MLDSWQVIVCRPIDKATELLELLQFNSVQGIAAPLISIEPGRDLNVMPSMLASLSRGSLVFLLSPNVFLFERHLSDAQIAKIKSSFSPNLQYYAIGQSTAAKFFDCIGLEAEYPEGKEISEELIKLPSLIEYIQNKHDNHTTREALIIRGNGGRDIVANVLKENHFYTREIEAYHRIENPSSLLQFKKSITQSIKNIIVITSGEMLENLIRYLKNEDVMIRQKTLSSYLIVVSERIAKIANTQGFSNIVIAKKANNQALMKSILETIQHAKNI</sequence>
<evidence type="ECO:0000256" key="1">
    <source>
        <dbReference type="ARBA" id="ARBA00004772"/>
    </source>
</evidence>
<evidence type="ECO:0000256" key="9">
    <source>
        <dbReference type="RuleBase" id="RU366031"/>
    </source>
</evidence>
<dbReference type="RefSeq" id="WP_385876203.1">
    <property type="nucleotide sequence ID" value="NZ_JBHLXE010000033.1"/>
</dbReference>
<evidence type="ECO:0000256" key="8">
    <source>
        <dbReference type="ARBA" id="ARBA00048617"/>
    </source>
</evidence>
<comment type="pathway">
    <text evidence="1 9">Porphyrin-containing compound metabolism; protoporphyrin-IX biosynthesis; coproporphyrinogen-III from 5-aminolevulinate: step 3/4.</text>
</comment>
<dbReference type="PANTHER" id="PTHR38042">
    <property type="entry name" value="UROPORPHYRINOGEN-III SYNTHASE, CHLOROPLASTIC"/>
    <property type="match status" value="1"/>
</dbReference>
<accession>A0ABV6C816</accession>
<dbReference type="PANTHER" id="PTHR38042:SF1">
    <property type="entry name" value="UROPORPHYRINOGEN-III SYNTHASE, CHLOROPLASTIC"/>
    <property type="match status" value="1"/>
</dbReference>